<evidence type="ECO:0000313" key="2">
    <source>
        <dbReference type="Proteomes" id="UP000241346"/>
    </source>
</evidence>
<name>A0A2T3NK53_9GAMM</name>
<comment type="caution">
    <text evidence="1">The sequence shown here is derived from an EMBL/GenBank/DDBJ whole genome shotgun (WGS) entry which is preliminary data.</text>
</comment>
<accession>A0A2T3NK53</accession>
<organism evidence="1 2">
    <name type="scientific">Photobacterium rosenbergii</name>
    <dbReference type="NCBI Taxonomy" id="294936"/>
    <lineage>
        <taxon>Bacteria</taxon>
        <taxon>Pseudomonadati</taxon>
        <taxon>Pseudomonadota</taxon>
        <taxon>Gammaproteobacteria</taxon>
        <taxon>Vibrionales</taxon>
        <taxon>Vibrionaceae</taxon>
        <taxon>Photobacterium</taxon>
    </lineage>
</organism>
<gene>
    <name evidence="1" type="ORF">C9J01_02430</name>
</gene>
<reference evidence="1 2" key="1">
    <citation type="submission" date="2018-03" db="EMBL/GenBank/DDBJ databases">
        <title>Whole genome sequencing of Histamine producing bacteria.</title>
        <authorList>
            <person name="Butler K."/>
        </authorList>
    </citation>
    <scope>NUCLEOTIDE SEQUENCE [LARGE SCALE GENOMIC DNA]</scope>
    <source>
        <strain evidence="1 2">DSM 19138</strain>
    </source>
</reference>
<sequence length="357" mass="39605">MNHNTASHKAVLFVSEYANNLQTTALESFAHILDMSNIDQQSVTQLISSVQQQAQIAAHFHPDRVTANGLTVVESMQHSGRYLNQFESLVSNGKLDPLQEGERAKWENHLFGDVFSNAPLSLRPKYGALDIARHMDGPCPRFGSCYFVFKAEVSQRATFCFGDSYQTPQTRGTLDTFKPILAETLLECFERDAVFGINPIRPKQLVERCLHGDLADQCGDLASRLAKPKARNLDHYIEAQIHGDISLCKDVESLVADASFRGTDIGDALVKLAQTHDIQIAWRPAYRLPVECVPDDFRGPDMVHLAKQVAIDGDVTAFAIGQAAQRVVDNHAGLSPADVQDELQQLKLLWHVLVKFG</sequence>
<protein>
    <submittedName>
        <fullName evidence="1">DUF3626 domain-containing protein</fullName>
    </submittedName>
</protein>
<dbReference type="Pfam" id="PF12294">
    <property type="entry name" value="DUF3626"/>
    <property type="match status" value="1"/>
</dbReference>
<dbReference type="Proteomes" id="UP000241346">
    <property type="component" value="Unassembled WGS sequence"/>
</dbReference>
<dbReference type="InterPro" id="IPR022074">
    <property type="entry name" value="DUF3626"/>
</dbReference>
<evidence type="ECO:0000313" key="1">
    <source>
        <dbReference type="EMBL" id="PSW15888.1"/>
    </source>
</evidence>
<dbReference type="OrthoDB" id="3770261at2"/>
<dbReference type="RefSeq" id="WP_107296506.1">
    <property type="nucleotide sequence ID" value="NZ_PYMB01000001.1"/>
</dbReference>
<dbReference type="AlphaFoldDB" id="A0A2T3NK53"/>
<dbReference type="EMBL" id="PYMB01000001">
    <property type="protein sequence ID" value="PSW15888.1"/>
    <property type="molecule type" value="Genomic_DNA"/>
</dbReference>
<proteinExistence type="predicted"/>